<dbReference type="Gene3D" id="1.10.3210.10">
    <property type="entry name" value="Hypothetical protein af1432"/>
    <property type="match status" value="1"/>
</dbReference>
<dbReference type="CDD" id="cd00077">
    <property type="entry name" value="HDc"/>
    <property type="match status" value="1"/>
</dbReference>
<feature type="region of interest" description="Disordered" evidence="1">
    <location>
        <begin position="43"/>
        <end position="109"/>
    </location>
</feature>
<proteinExistence type="predicted"/>
<feature type="domain" description="HD-GYP" evidence="2">
    <location>
        <begin position="153"/>
        <end position="349"/>
    </location>
</feature>
<dbReference type="PANTHER" id="PTHR43155:SF2">
    <property type="entry name" value="CYCLIC DI-GMP PHOSPHODIESTERASE PA4108"/>
    <property type="match status" value="1"/>
</dbReference>
<dbReference type="Pfam" id="PF13487">
    <property type="entry name" value="HD_5"/>
    <property type="match status" value="1"/>
</dbReference>
<organism evidence="3 4">
    <name type="scientific">Candidatus Scalindua rubra</name>
    <dbReference type="NCBI Taxonomy" id="1872076"/>
    <lineage>
        <taxon>Bacteria</taxon>
        <taxon>Pseudomonadati</taxon>
        <taxon>Planctomycetota</taxon>
        <taxon>Candidatus Brocadiia</taxon>
        <taxon>Candidatus Brocadiales</taxon>
        <taxon>Candidatus Scalinduaceae</taxon>
        <taxon>Candidatus Scalindua</taxon>
    </lineage>
</organism>
<dbReference type="InterPro" id="IPR003607">
    <property type="entry name" value="HD/PDEase_dom"/>
</dbReference>
<sequence length="408" mass="46378">MARLSDLIKRGKLPEKEKKEEVKIRDLAGLKETKKEEEVIKIVEEEESRSEEKSKLDIPTEAMEEEISELNLPTEAKEEELVEKPDEKSLESISLPSEEELTAPSTEELEKQKRIEDLYTITYNFIEDILNNLKRKQRFTIEKGLEIVSDIVNTEKAASILYGKAVQGKGIPDNLAAHSVNVCIYALMLGIGANYSREQLIELGITALLHDIGMIFVPEEIIKKSGKLTATELEMIRKHPYYTYKILQTLGEKYSWTAEVAYQEQEREGGQGYPRGLKGDEIHDYAKIIGIVDVYEALTHHRPQRKGYMPHEAVKLILGTQKDLFSNDVKRLLLTKLSCFPLGSYVKLNSKAICRVIETNEDSPLRPTVEILFDSRGRKLPKKKVTSLIEAPLLYITGTVYESDLPAK</sequence>
<comment type="caution">
    <text evidence="3">The sequence shown here is derived from an EMBL/GenBank/DDBJ whole genome shotgun (WGS) entry which is preliminary data.</text>
</comment>
<accession>A0A1E3XA81</accession>
<dbReference type="AlphaFoldDB" id="A0A1E3XA81"/>
<dbReference type="PROSITE" id="PS51832">
    <property type="entry name" value="HD_GYP"/>
    <property type="match status" value="1"/>
</dbReference>
<dbReference type="PANTHER" id="PTHR43155">
    <property type="entry name" value="CYCLIC DI-GMP PHOSPHODIESTERASE PA4108-RELATED"/>
    <property type="match status" value="1"/>
</dbReference>
<evidence type="ECO:0000313" key="3">
    <source>
        <dbReference type="EMBL" id="ODS32489.1"/>
    </source>
</evidence>
<dbReference type="InterPro" id="IPR037522">
    <property type="entry name" value="HD_GYP_dom"/>
</dbReference>
<dbReference type="Proteomes" id="UP000094056">
    <property type="component" value="Unassembled WGS sequence"/>
</dbReference>
<evidence type="ECO:0000313" key="4">
    <source>
        <dbReference type="Proteomes" id="UP000094056"/>
    </source>
</evidence>
<gene>
    <name evidence="3" type="ORF">SCARUB_02390</name>
</gene>
<reference evidence="3 4" key="1">
    <citation type="submission" date="2016-07" db="EMBL/GenBank/DDBJ databases">
        <title>Draft genome of Scalindua rubra, obtained from a brine-seawater interface in the Red Sea, sheds light on salt adaptation in anammox bacteria.</title>
        <authorList>
            <person name="Speth D.R."/>
            <person name="Lagkouvardos I."/>
            <person name="Wang Y."/>
            <person name="Qian P.-Y."/>
            <person name="Dutilh B.E."/>
            <person name="Jetten M.S."/>
        </authorList>
    </citation>
    <scope>NUCLEOTIDE SEQUENCE [LARGE SCALE GENOMIC DNA]</scope>
    <source>
        <strain evidence="3">BSI-1</strain>
    </source>
</reference>
<protein>
    <recommendedName>
        <fullName evidence="2">HD-GYP domain-containing protein</fullName>
    </recommendedName>
</protein>
<evidence type="ECO:0000259" key="2">
    <source>
        <dbReference type="PROSITE" id="PS51832"/>
    </source>
</evidence>
<dbReference type="SUPFAM" id="SSF109604">
    <property type="entry name" value="HD-domain/PDEase-like"/>
    <property type="match status" value="1"/>
</dbReference>
<name>A0A1E3XA81_9BACT</name>
<dbReference type="EMBL" id="MAYW01000060">
    <property type="protein sequence ID" value="ODS32489.1"/>
    <property type="molecule type" value="Genomic_DNA"/>
</dbReference>
<evidence type="ECO:0000256" key="1">
    <source>
        <dbReference type="SAM" id="MobiDB-lite"/>
    </source>
</evidence>
<dbReference type="SMART" id="SM00471">
    <property type="entry name" value="HDc"/>
    <property type="match status" value="1"/>
</dbReference>